<evidence type="ECO:0000313" key="10">
    <source>
        <dbReference type="Proteomes" id="UP000191554"/>
    </source>
</evidence>
<keyword evidence="4" id="KW-1003">Cell membrane</keyword>
<dbReference type="InterPro" id="IPR000522">
    <property type="entry name" value="ABC_transptr_permease_BtuC"/>
</dbReference>
<keyword evidence="7 8" id="KW-0472">Membrane</keyword>
<feature type="transmembrane region" description="Helical" evidence="8">
    <location>
        <begin position="136"/>
        <end position="157"/>
    </location>
</feature>
<keyword evidence="6 8" id="KW-1133">Transmembrane helix</keyword>
<evidence type="ECO:0000256" key="1">
    <source>
        <dbReference type="ARBA" id="ARBA00004651"/>
    </source>
</evidence>
<dbReference type="PANTHER" id="PTHR30472:SF70">
    <property type="entry name" value="MOLYBDATE IMPORT SYSTEM PERMEASE PROTEIN MOLB"/>
    <property type="match status" value="1"/>
</dbReference>
<feature type="transmembrane region" description="Helical" evidence="8">
    <location>
        <begin position="101"/>
        <end position="124"/>
    </location>
</feature>
<feature type="transmembrane region" description="Helical" evidence="8">
    <location>
        <begin position="213"/>
        <end position="233"/>
    </location>
</feature>
<comment type="similarity">
    <text evidence="2">Belongs to the binding-protein-dependent transport system permease family. FecCD subfamily.</text>
</comment>
<dbReference type="SUPFAM" id="SSF81345">
    <property type="entry name" value="ABC transporter involved in vitamin B12 uptake, BtuC"/>
    <property type="match status" value="1"/>
</dbReference>
<dbReference type="GO" id="GO:0022857">
    <property type="term" value="F:transmembrane transporter activity"/>
    <property type="evidence" value="ECO:0007669"/>
    <property type="project" value="InterPro"/>
</dbReference>
<evidence type="ECO:0000256" key="8">
    <source>
        <dbReference type="SAM" id="Phobius"/>
    </source>
</evidence>
<dbReference type="CDD" id="cd06550">
    <property type="entry name" value="TM_ABC_iron-siderophores_like"/>
    <property type="match status" value="1"/>
</dbReference>
<dbReference type="Gene3D" id="1.10.3470.10">
    <property type="entry name" value="ABC transporter involved in vitamin B12 uptake, BtuC"/>
    <property type="match status" value="1"/>
</dbReference>
<dbReference type="PANTHER" id="PTHR30472">
    <property type="entry name" value="FERRIC ENTEROBACTIN TRANSPORT SYSTEM PERMEASE PROTEIN"/>
    <property type="match status" value="1"/>
</dbReference>
<dbReference type="EMBL" id="MZGX01000024">
    <property type="protein sequence ID" value="OPX42803.1"/>
    <property type="molecule type" value="Genomic_DNA"/>
</dbReference>
<dbReference type="InterPro" id="IPR037294">
    <property type="entry name" value="ABC_BtuC-like"/>
</dbReference>
<feature type="transmembrane region" description="Helical" evidence="8">
    <location>
        <begin position="177"/>
        <end position="201"/>
    </location>
</feature>
<feature type="transmembrane region" description="Helical" evidence="8">
    <location>
        <begin position="46"/>
        <end position="66"/>
    </location>
</feature>
<evidence type="ECO:0000256" key="5">
    <source>
        <dbReference type="ARBA" id="ARBA00022692"/>
    </source>
</evidence>
<dbReference type="AlphaFoldDB" id="A0A1V4SGE5"/>
<sequence>MSKKSEEHMDISSNEIKLSFGPKVEAAVKCKPRQIEKAQDAGHFKLIVLLLGCSIIAALFFSVFGWGNPLKSLRLAGSLLFGMELENGASPSKMINYLLSYVLPMNVGIAVTGSVLALAGAAYQGVFKNPMASPDILGATAGGSLGGGIYILLFSMVEDPLKISIASETRDTFMANIGRQLFIFLFGFLSVVAIMAIGVLIDRGFKSTSTMVLAGMIVSSMFNSILGYIRYIITMMDPNDERLPMLNMFLMGNFLNVAQVPNFIKLLVPCLIFSVPLLLMRYQINGLVFGDEEAQAMGINIKVLRTGIIFCATILTTTTIATVGQIGWVGLVIPHMGRLLAGPDFKRLMPVSMLLGALFLLLAQAVSNLGHLPVGVYTSILGIPVFFYFLISSRKKGKKLWN</sequence>
<evidence type="ECO:0000313" key="9">
    <source>
        <dbReference type="EMBL" id="OPX42803.1"/>
    </source>
</evidence>
<comment type="caution">
    <text evidence="9">The sequence shown here is derived from an EMBL/GenBank/DDBJ whole genome shotgun (WGS) entry which is preliminary data.</text>
</comment>
<dbReference type="Proteomes" id="UP000191554">
    <property type="component" value="Unassembled WGS sequence"/>
</dbReference>
<evidence type="ECO:0000256" key="6">
    <source>
        <dbReference type="ARBA" id="ARBA00022989"/>
    </source>
</evidence>
<keyword evidence="5 8" id="KW-0812">Transmembrane</keyword>
<evidence type="ECO:0000256" key="7">
    <source>
        <dbReference type="ARBA" id="ARBA00023136"/>
    </source>
</evidence>
<dbReference type="GO" id="GO:0033214">
    <property type="term" value="P:siderophore-iron import into cell"/>
    <property type="evidence" value="ECO:0007669"/>
    <property type="project" value="TreeGrafter"/>
</dbReference>
<evidence type="ECO:0000256" key="2">
    <source>
        <dbReference type="ARBA" id="ARBA00007935"/>
    </source>
</evidence>
<dbReference type="OrthoDB" id="9792889at2"/>
<evidence type="ECO:0000256" key="4">
    <source>
        <dbReference type="ARBA" id="ARBA00022475"/>
    </source>
</evidence>
<feature type="transmembrane region" description="Helical" evidence="8">
    <location>
        <begin position="372"/>
        <end position="391"/>
    </location>
</feature>
<gene>
    <name evidence="9" type="primary">hmuU_2</name>
    <name evidence="9" type="ORF">CLHUN_32870</name>
</gene>
<dbReference type="RefSeq" id="WP_080065726.1">
    <property type="nucleotide sequence ID" value="NZ_MZGX01000024.1"/>
</dbReference>
<name>A0A1V4SGE5_RUMHU</name>
<evidence type="ECO:0000256" key="3">
    <source>
        <dbReference type="ARBA" id="ARBA00022448"/>
    </source>
</evidence>
<dbReference type="GO" id="GO:0005886">
    <property type="term" value="C:plasma membrane"/>
    <property type="evidence" value="ECO:0007669"/>
    <property type="project" value="UniProtKB-SubCell"/>
</dbReference>
<keyword evidence="3" id="KW-0813">Transport</keyword>
<organism evidence="9 10">
    <name type="scientific">Ruminiclostridium hungatei</name>
    <name type="common">Clostridium hungatei</name>
    <dbReference type="NCBI Taxonomy" id="48256"/>
    <lineage>
        <taxon>Bacteria</taxon>
        <taxon>Bacillati</taxon>
        <taxon>Bacillota</taxon>
        <taxon>Clostridia</taxon>
        <taxon>Eubacteriales</taxon>
        <taxon>Oscillospiraceae</taxon>
        <taxon>Ruminiclostridium</taxon>
    </lineage>
</organism>
<comment type="subcellular location">
    <subcellularLocation>
        <location evidence="1">Cell membrane</location>
        <topology evidence="1">Multi-pass membrane protein</topology>
    </subcellularLocation>
</comment>
<feature type="transmembrane region" description="Helical" evidence="8">
    <location>
        <begin position="253"/>
        <end position="279"/>
    </location>
</feature>
<accession>A0A1V4SGE5</accession>
<protein>
    <submittedName>
        <fullName evidence="9">Hemin transport system permease protein HmuU</fullName>
    </submittedName>
</protein>
<proteinExistence type="inferred from homology"/>
<keyword evidence="10" id="KW-1185">Reference proteome</keyword>
<dbReference type="STRING" id="48256.CLHUN_32870"/>
<dbReference type="Pfam" id="PF01032">
    <property type="entry name" value="FecCD"/>
    <property type="match status" value="1"/>
</dbReference>
<reference evidence="9 10" key="1">
    <citation type="submission" date="2017-03" db="EMBL/GenBank/DDBJ databases">
        <title>Genome sequence of Clostridium hungatei DSM 14427.</title>
        <authorList>
            <person name="Poehlein A."/>
            <person name="Daniel R."/>
        </authorList>
    </citation>
    <scope>NUCLEOTIDE SEQUENCE [LARGE SCALE GENOMIC DNA]</scope>
    <source>
        <strain evidence="9 10">DSM 14427</strain>
    </source>
</reference>